<name>A0ABV7UHN6_9HYPH</name>
<dbReference type="GO" id="GO:0016740">
    <property type="term" value="F:transferase activity"/>
    <property type="evidence" value="ECO:0007669"/>
    <property type="project" value="UniProtKB-KW"/>
</dbReference>
<dbReference type="InterPro" id="IPR023606">
    <property type="entry name" value="CoA-Trfase_III_dom_1_sf"/>
</dbReference>
<accession>A0ABV7UHN6</accession>
<dbReference type="Proteomes" id="UP001595704">
    <property type="component" value="Unassembled WGS sequence"/>
</dbReference>
<dbReference type="RefSeq" id="WP_191320614.1">
    <property type="nucleotide sequence ID" value="NZ_BNCG01000020.1"/>
</dbReference>
<dbReference type="Pfam" id="PF02515">
    <property type="entry name" value="CoA_transf_3"/>
    <property type="match status" value="1"/>
</dbReference>
<evidence type="ECO:0000313" key="3">
    <source>
        <dbReference type="Proteomes" id="UP001595704"/>
    </source>
</evidence>
<dbReference type="InterPro" id="IPR050483">
    <property type="entry name" value="CoA-transferase_III_domain"/>
</dbReference>
<evidence type="ECO:0000256" key="1">
    <source>
        <dbReference type="ARBA" id="ARBA00022679"/>
    </source>
</evidence>
<dbReference type="SUPFAM" id="SSF89796">
    <property type="entry name" value="CoA-transferase family III (CaiB/BaiF)"/>
    <property type="match status" value="1"/>
</dbReference>
<gene>
    <name evidence="2" type="ORF">ACFONL_10860</name>
</gene>
<reference evidence="3" key="1">
    <citation type="journal article" date="2019" name="Int. J. Syst. Evol. Microbiol.">
        <title>The Global Catalogue of Microorganisms (GCM) 10K type strain sequencing project: providing services to taxonomists for standard genome sequencing and annotation.</title>
        <authorList>
            <consortium name="The Broad Institute Genomics Platform"/>
            <consortium name="The Broad Institute Genome Sequencing Center for Infectious Disease"/>
            <person name="Wu L."/>
            <person name="Ma J."/>
        </authorList>
    </citation>
    <scope>NUCLEOTIDE SEQUENCE [LARGE SCALE GENOMIC DNA]</scope>
    <source>
        <strain evidence="3">KCTC 42282</strain>
    </source>
</reference>
<dbReference type="Gene3D" id="3.40.50.10540">
    <property type="entry name" value="Crotonobetainyl-coa:carnitine coa-transferase, domain 1"/>
    <property type="match status" value="1"/>
</dbReference>
<dbReference type="InterPro" id="IPR044855">
    <property type="entry name" value="CoA-Trfase_III_dom3_sf"/>
</dbReference>
<sequence length="418" mass="44649">MATRRNLPLDGVKVIDLGQVYQGPYAAWLMAQAGADVIKIEPLAGEPVRQRNGVSRGAGAPFAMLNGHKRCMTLDLKSPKGVAVLKRLVRGADVLLENFAPGVMDRFGAGWSELSALNPRLIYASGTGYGLSGPDRDNLAMDLTVQAVSGVMSVTGFPDGPPVKAGPALADFLSGTHLYAGVVTALYERQFTGVGRLVEVAMQETLFPTLASNLTFFYNNGATPPRTGNRHGGLAVAPYNVYAASDGHIAIIGVREAHWDNLLAAIGREDLRDDPRFATRTARVRHLEATDGLIAGWMKHLTRAEASEILRRHKVPSAPVRDLVEVVNDPHMHARGMLEWIDHPEHGRIVVPGNPIRFHGADRLPGAISARLGADTDAVLVDELQMPEAEIAALRAEGVIGPIPEPQVAGVGPASSGR</sequence>
<organism evidence="2 3">
    <name type="scientific">Camelimonas fluminis</name>
    <dbReference type="NCBI Taxonomy" id="1576911"/>
    <lineage>
        <taxon>Bacteria</taxon>
        <taxon>Pseudomonadati</taxon>
        <taxon>Pseudomonadota</taxon>
        <taxon>Alphaproteobacteria</taxon>
        <taxon>Hyphomicrobiales</taxon>
        <taxon>Chelatococcaceae</taxon>
        <taxon>Camelimonas</taxon>
    </lineage>
</organism>
<keyword evidence="3" id="KW-1185">Reference proteome</keyword>
<dbReference type="InterPro" id="IPR003673">
    <property type="entry name" value="CoA-Trfase_fam_III"/>
</dbReference>
<dbReference type="Gene3D" id="3.30.1540.10">
    <property type="entry name" value="formyl-coa transferase, domain 3"/>
    <property type="match status" value="1"/>
</dbReference>
<protein>
    <submittedName>
        <fullName evidence="2">CaiB/BaiF CoA transferase family protein</fullName>
    </submittedName>
</protein>
<keyword evidence="1 2" id="KW-0808">Transferase</keyword>
<proteinExistence type="predicted"/>
<dbReference type="PANTHER" id="PTHR48207:SF3">
    <property type="entry name" value="SUCCINATE--HYDROXYMETHYLGLUTARATE COA-TRANSFERASE"/>
    <property type="match status" value="1"/>
</dbReference>
<comment type="caution">
    <text evidence="2">The sequence shown here is derived from an EMBL/GenBank/DDBJ whole genome shotgun (WGS) entry which is preliminary data.</text>
</comment>
<dbReference type="PANTHER" id="PTHR48207">
    <property type="entry name" value="SUCCINATE--HYDROXYMETHYLGLUTARATE COA-TRANSFERASE"/>
    <property type="match status" value="1"/>
</dbReference>
<evidence type="ECO:0000313" key="2">
    <source>
        <dbReference type="EMBL" id="MFC3637869.1"/>
    </source>
</evidence>
<dbReference type="EMBL" id="JBHRYC010000051">
    <property type="protein sequence ID" value="MFC3637869.1"/>
    <property type="molecule type" value="Genomic_DNA"/>
</dbReference>